<gene>
    <name evidence="1" type="ORF">BDN72DRAFT_783175</name>
</gene>
<reference evidence="1 2" key="1">
    <citation type="journal article" date="2019" name="Nat. Ecol. Evol.">
        <title>Megaphylogeny resolves global patterns of mushroom evolution.</title>
        <authorList>
            <person name="Varga T."/>
            <person name="Krizsan K."/>
            <person name="Foldi C."/>
            <person name="Dima B."/>
            <person name="Sanchez-Garcia M."/>
            <person name="Sanchez-Ramirez S."/>
            <person name="Szollosi G.J."/>
            <person name="Szarkandi J.G."/>
            <person name="Papp V."/>
            <person name="Albert L."/>
            <person name="Andreopoulos W."/>
            <person name="Angelini C."/>
            <person name="Antonin V."/>
            <person name="Barry K.W."/>
            <person name="Bougher N.L."/>
            <person name="Buchanan P."/>
            <person name="Buyck B."/>
            <person name="Bense V."/>
            <person name="Catcheside P."/>
            <person name="Chovatia M."/>
            <person name="Cooper J."/>
            <person name="Damon W."/>
            <person name="Desjardin D."/>
            <person name="Finy P."/>
            <person name="Geml J."/>
            <person name="Haridas S."/>
            <person name="Hughes K."/>
            <person name="Justo A."/>
            <person name="Karasinski D."/>
            <person name="Kautmanova I."/>
            <person name="Kiss B."/>
            <person name="Kocsube S."/>
            <person name="Kotiranta H."/>
            <person name="LaButti K.M."/>
            <person name="Lechner B.E."/>
            <person name="Liimatainen K."/>
            <person name="Lipzen A."/>
            <person name="Lukacs Z."/>
            <person name="Mihaltcheva S."/>
            <person name="Morgado L.N."/>
            <person name="Niskanen T."/>
            <person name="Noordeloos M.E."/>
            <person name="Ohm R.A."/>
            <person name="Ortiz-Santana B."/>
            <person name="Ovrebo C."/>
            <person name="Racz N."/>
            <person name="Riley R."/>
            <person name="Savchenko A."/>
            <person name="Shiryaev A."/>
            <person name="Soop K."/>
            <person name="Spirin V."/>
            <person name="Szebenyi C."/>
            <person name="Tomsovsky M."/>
            <person name="Tulloss R.E."/>
            <person name="Uehling J."/>
            <person name="Grigoriev I.V."/>
            <person name="Vagvolgyi C."/>
            <person name="Papp T."/>
            <person name="Martin F.M."/>
            <person name="Miettinen O."/>
            <person name="Hibbett D.S."/>
            <person name="Nagy L.G."/>
        </authorList>
    </citation>
    <scope>NUCLEOTIDE SEQUENCE [LARGE SCALE GENOMIC DNA]</scope>
    <source>
        <strain evidence="1 2">NL-1719</strain>
    </source>
</reference>
<dbReference type="Proteomes" id="UP000308600">
    <property type="component" value="Unassembled WGS sequence"/>
</dbReference>
<organism evidence="1 2">
    <name type="scientific">Pluteus cervinus</name>
    <dbReference type="NCBI Taxonomy" id="181527"/>
    <lineage>
        <taxon>Eukaryota</taxon>
        <taxon>Fungi</taxon>
        <taxon>Dikarya</taxon>
        <taxon>Basidiomycota</taxon>
        <taxon>Agaricomycotina</taxon>
        <taxon>Agaricomycetes</taxon>
        <taxon>Agaricomycetidae</taxon>
        <taxon>Agaricales</taxon>
        <taxon>Pluteineae</taxon>
        <taxon>Pluteaceae</taxon>
        <taxon>Pluteus</taxon>
    </lineage>
</organism>
<keyword evidence="2" id="KW-1185">Reference proteome</keyword>
<accession>A0ACD3BFD5</accession>
<dbReference type="EMBL" id="ML208259">
    <property type="protein sequence ID" value="TFK76749.1"/>
    <property type="molecule type" value="Genomic_DNA"/>
</dbReference>
<protein>
    <submittedName>
        <fullName evidence="1">Uncharacterized protein</fullName>
    </submittedName>
</protein>
<name>A0ACD3BFD5_9AGAR</name>
<evidence type="ECO:0000313" key="1">
    <source>
        <dbReference type="EMBL" id="TFK76749.1"/>
    </source>
</evidence>
<proteinExistence type="predicted"/>
<sequence>MRRLGHQPTLYSHPENDDDDEELNDNDNRLGVSHWDVRPATYAPPQSHRSSSNHLVKQRPYPPHHLNQRPTTQHPHYTDIYSQFVKRYRSSHQEFEDPRNDPDSHFYQKGLAQLGDVGDLSDEEHDRPGQTDFHNDPRSSFDTEHTHGLTRNQQDRLEWGLMLSSVLSGDVLKSERARIQGALESAGHEKNNAKSNIWIGLRAKFHGRTDDEERKQLEERRHREVNPIIQGVFNFRVSEQAATKGNIALALQEVTTILRRLEVAQSLYPSLRAFYSDKPAAASSNFLARCDTLNTWSTVLNSLRKQIAVLKRWTNSDSLDVTQPFTNPEVPIIGSARASSSSESADSSTFVERILKEESMQRTFEKGFLGSIYTFIGAARDAQVNLSSLFKDMNLPTFENELVPLISFPTKLAQAALRLRLDYVRKLRDPDVLIVDQMTEDLKVSIGLACTLKRQYEGFLAPDPGGNWNLPQCIGEDYDATILEALSEFFKLIHWKLKSGAKGIYFKETEVLEAQWATFNDVSLSTSGGSRVVSEQLCSLTYKLMVRITNYFDTQVRVPAGGDIIQHIQSQRQRQPEKDKAGNVKAIQLQASASGSRKMTPEQIISWYGKVLESVRLRHRKIQRFARMLTQKFSNSAEFNMENVPLDKFMARLASTDHFLVHTQCLEEDGVYVIASGSLIDRLDYVRRVLTEAFHVEEFVNEEDGNRGLRPTSLGDGDDAHYLLIIAPGTHFLWSGRIVIFPMPKVELEMKEDRLRLVADGSQRRLSMAKQAFMEAFQEFDGNANVGFIMDMPPCIVEQQSHLPNVGRELRKIARATNRLAESIVDSVNHVRGLVKDAHDYQELLENWYVFASEHGQHAQRYMDSAALGKFTRLLTKLAISWVSFICDDCNPADRRTFRWAVNALEFTEARIKNNILQLPEEQFKMLRIKVATCMSLLVGHFDILGAKSSLEASKLKEQQEETLQQALPSGKDEEDESTKALSASSDDPFAFTDATIRLFWEKLKAPLKEVDERRAVVGLQHRTMGRVLDNEKPEDRSLVFLASSSSNISIRWQQGRFIGAGAFGSVYLAVNLDTGSLMAVKEIKFQELSGLPNLYTQIKDELSVMEMLHHPNVVEYYGIEVHRDRVYIFEEYCQGGSLAALLEHGRIEDEGIIQVYTMQMLEGLAYLHSKGIVHRDVKPDNILLDHSGVIKFVDFGAAKILAKNQRSIQRSRRTSESYVGSNMSSFGGLGMNNSLTGTPMYMSPEVIKNDKRGRHGAMDIWSLGCVVLEFATGKKPWSNLDNEWAIMFHIGVATQHPPLPEPGQLSDLGITFIKSCLTIDPLVRPSASELMGHPWMVQFRETLLRYEENEMATSPPANLTSETNFEGASVAKVAVMEQAEEANQIKQQSPPTPSSLSSDSSDSGV</sequence>
<evidence type="ECO:0000313" key="2">
    <source>
        <dbReference type="Proteomes" id="UP000308600"/>
    </source>
</evidence>